<keyword evidence="11" id="KW-0832">Ubl conjugation</keyword>
<dbReference type="FunFam" id="3.30.160.60:FF:000307">
    <property type="entry name" value="Zinc finger protein ZFP69 isoform 1"/>
    <property type="match status" value="1"/>
</dbReference>
<feature type="domain" description="C2H2-type" evidence="18">
    <location>
        <begin position="773"/>
        <end position="800"/>
    </location>
</feature>
<keyword evidence="10" id="KW-0862">Zinc</keyword>
<keyword evidence="21" id="KW-1185">Reference proteome</keyword>
<dbReference type="GO" id="GO:0005634">
    <property type="term" value="C:nucleus"/>
    <property type="evidence" value="ECO:0007669"/>
    <property type="project" value="UniProtKB-SubCell"/>
</dbReference>
<dbReference type="FunFam" id="3.30.160.60:FF:000325">
    <property type="entry name" value="ZFP90 zinc finger protein"/>
    <property type="match status" value="1"/>
</dbReference>
<dbReference type="FunFam" id="3.30.160.60:FF:002452">
    <property type="entry name" value="zinc finger protein 142 isoform X4"/>
    <property type="match status" value="1"/>
</dbReference>
<dbReference type="EMBL" id="JAIWYP010000001">
    <property type="protein sequence ID" value="KAH3897161.1"/>
    <property type="molecule type" value="Genomic_DNA"/>
</dbReference>
<dbReference type="FunFam" id="3.30.160.60:FF:002343">
    <property type="entry name" value="Zinc finger protein 33A"/>
    <property type="match status" value="1"/>
</dbReference>
<gene>
    <name evidence="20" type="ORF">DPMN_021346</name>
</gene>
<keyword evidence="6" id="KW-0949">S-adenosyl-L-methionine</keyword>
<dbReference type="Pfam" id="PF21549">
    <property type="entry name" value="PRDM2_PR"/>
    <property type="match status" value="1"/>
</dbReference>
<dbReference type="Pfam" id="PF00096">
    <property type="entry name" value="zf-C2H2"/>
    <property type="match status" value="14"/>
</dbReference>
<proteinExistence type="inferred from homology"/>
<feature type="domain" description="C2H2-type" evidence="18">
    <location>
        <begin position="745"/>
        <end position="772"/>
    </location>
</feature>
<evidence type="ECO:0000313" key="20">
    <source>
        <dbReference type="EMBL" id="KAH3897161.1"/>
    </source>
</evidence>
<evidence type="ECO:0000256" key="15">
    <source>
        <dbReference type="ARBA" id="ARBA00023242"/>
    </source>
</evidence>
<feature type="domain" description="C2H2-type" evidence="18">
    <location>
        <begin position="1025"/>
        <end position="1052"/>
    </location>
</feature>
<reference evidence="20" key="1">
    <citation type="journal article" date="2019" name="bioRxiv">
        <title>The Genome of the Zebra Mussel, Dreissena polymorpha: A Resource for Invasive Species Research.</title>
        <authorList>
            <person name="McCartney M.A."/>
            <person name="Auch B."/>
            <person name="Kono T."/>
            <person name="Mallez S."/>
            <person name="Zhang Y."/>
            <person name="Obille A."/>
            <person name="Becker A."/>
            <person name="Abrahante J.E."/>
            <person name="Garbe J."/>
            <person name="Badalamenti J.P."/>
            <person name="Herman A."/>
            <person name="Mangelson H."/>
            <person name="Liachko I."/>
            <person name="Sullivan S."/>
            <person name="Sone E.D."/>
            <person name="Koren S."/>
            <person name="Silverstein K.A.T."/>
            <person name="Beckman K.B."/>
            <person name="Gohl D.M."/>
        </authorList>
    </citation>
    <scope>NUCLEOTIDE SEQUENCE</scope>
    <source>
        <strain evidence="20">Duluth1</strain>
        <tissue evidence="20">Whole animal</tissue>
    </source>
</reference>
<keyword evidence="7" id="KW-0479">Metal-binding</keyword>
<dbReference type="SMART" id="SM00355">
    <property type="entry name" value="ZnF_C2H2"/>
    <property type="match status" value="16"/>
</dbReference>
<evidence type="ECO:0000256" key="4">
    <source>
        <dbReference type="ARBA" id="ARBA00022603"/>
    </source>
</evidence>
<dbReference type="PROSITE" id="PS00028">
    <property type="entry name" value="ZINC_FINGER_C2H2_1"/>
    <property type="match status" value="16"/>
</dbReference>
<dbReference type="Pfam" id="PF13465">
    <property type="entry name" value="zf-H2C2_2"/>
    <property type="match status" value="1"/>
</dbReference>
<evidence type="ECO:0000256" key="7">
    <source>
        <dbReference type="ARBA" id="ARBA00022723"/>
    </source>
</evidence>
<dbReference type="PROSITE" id="PS50280">
    <property type="entry name" value="SET"/>
    <property type="match status" value="1"/>
</dbReference>
<evidence type="ECO:0000256" key="13">
    <source>
        <dbReference type="ARBA" id="ARBA00023125"/>
    </source>
</evidence>
<keyword evidence="3" id="KW-1017">Isopeptide bond</keyword>
<dbReference type="Gene3D" id="2.170.270.10">
    <property type="entry name" value="SET domain"/>
    <property type="match status" value="1"/>
</dbReference>
<organism evidence="20 21">
    <name type="scientific">Dreissena polymorpha</name>
    <name type="common">Zebra mussel</name>
    <name type="synonym">Mytilus polymorpha</name>
    <dbReference type="NCBI Taxonomy" id="45954"/>
    <lineage>
        <taxon>Eukaryota</taxon>
        <taxon>Metazoa</taxon>
        <taxon>Spiralia</taxon>
        <taxon>Lophotrochozoa</taxon>
        <taxon>Mollusca</taxon>
        <taxon>Bivalvia</taxon>
        <taxon>Autobranchia</taxon>
        <taxon>Heteroconchia</taxon>
        <taxon>Euheterodonta</taxon>
        <taxon>Imparidentia</taxon>
        <taxon>Neoheterodontei</taxon>
        <taxon>Myida</taxon>
        <taxon>Dreissenoidea</taxon>
        <taxon>Dreissenidae</taxon>
        <taxon>Dreissena</taxon>
    </lineage>
</organism>
<dbReference type="Gene3D" id="3.30.160.60">
    <property type="entry name" value="Classic Zinc Finger"/>
    <property type="match status" value="16"/>
</dbReference>
<evidence type="ECO:0000259" key="18">
    <source>
        <dbReference type="PROSITE" id="PS50157"/>
    </source>
</evidence>
<evidence type="ECO:0000256" key="16">
    <source>
        <dbReference type="PROSITE-ProRule" id="PRU00042"/>
    </source>
</evidence>
<dbReference type="CDD" id="cd19193">
    <property type="entry name" value="PR-SET_PRDM7_9"/>
    <property type="match status" value="1"/>
</dbReference>
<feature type="domain" description="C2H2-type" evidence="18">
    <location>
        <begin position="801"/>
        <end position="828"/>
    </location>
</feature>
<keyword evidence="15" id="KW-0539">Nucleus</keyword>
<keyword evidence="13" id="KW-0238">DNA-binding</keyword>
<accession>A0A9D4NMP5</accession>
<dbReference type="GO" id="GO:0010468">
    <property type="term" value="P:regulation of gene expression"/>
    <property type="evidence" value="ECO:0007669"/>
    <property type="project" value="TreeGrafter"/>
</dbReference>
<dbReference type="InterPro" id="IPR050331">
    <property type="entry name" value="Zinc_finger"/>
</dbReference>
<dbReference type="GO" id="GO:0003677">
    <property type="term" value="F:DNA binding"/>
    <property type="evidence" value="ECO:0007669"/>
    <property type="project" value="UniProtKB-KW"/>
</dbReference>
<feature type="domain" description="C2H2-type" evidence="18">
    <location>
        <begin position="689"/>
        <end position="716"/>
    </location>
</feature>
<evidence type="ECO:0000256" key="3">
    <source>
        <dbReference type="ARBA" id="ARBA00022499"/>
    </source>
</evidence>
<feature type="domain" description="C2H2-type" evidence="18">
    <location>
        <begin position="857"/>
        <end position="884"/>
    </location>
</feature>
<dbReference type="SMART" id="SM00317">
    <property type="entry name" value="SET"/>
    <property type="match status" value="1"/>
</dbReference>
<name>A0A9D4NMP5_DREPO</name>
<feature type="domain" description="C2H2-type" evidence="18">
    <location>
        <begin position="997"/>
        <end position="1024"/>
    </location>
</feature>
<keyword evidence="9 16" id="KW-0863">Zinc-finger</keyword>
<evidence type="ECO:0000256" key="17">
    <source>
        <dbReference type="SAM" id="MobiDB-lite"/>
    </source>
</evidence>
<dbReference type="InterPro" id="IPR036236">
    <property type="entry name" value="Znf_C2H2_sf"/>
</dbReference>
<sequence>MEIGTGSVSAIKNGFYSTTQTSYNTLSASVSVETLKSDQTLDLSICVKVETDELYNTAAGFNSACAKLGQGDEIYPACNKQDGIHIIHEQTGCLQLDQDHTKHHVSRHDCINFLCVNTNTTINLNANTAQDELHTVCGETKQSLNPYTDQSYITTNGFKPVCGIAKHDINTDTDNRNRIADDHNYCGKEDDHNYCGTKKRSLTYHVKTRNILRVKTAPSSRSGSISLLQNMMTVNSADQHLPIASNSSLRTYASACTSNAETIPSFQLSTSGVAKEADDRLLLQSWYALPSENHFHTIERRVIDDETCYLHSKSNFSQDITESQSNGKPLSVSSTMAEFAMSSQINSNLAAESVQSSDDVVVISIESNKRKSKSYQPTHPSPKRVRCQGLPRGVVQPRSLSARDNDMTRTESIFLKQSKMILDEESVRVKKVKRIKKGQTPGKDTTEFSIQERNHSSCMNLKPRDTDHFLYCGECNKEFEGDCPVHGPYTYIHDKEVPEGNPLKADHTLPECLEIKSSKIVGAGLGVFSKVGLESRIMFGPYGGDIITDNPKSGYGWQIYKEGKGSHFVDAQNKATSNWMRYVNCAMKEADQNLVAFQYKGGIYYCTLKHVSFGEELLVWYGDELARELGLIRDNNLCSYFSKNSGHMKALMTKHTQKRQLKCEVCDYACNYQSDFKRHMRKHTGERPYKCNVCGNAFKTIHNLTDHIRTHTKERPYKCKVCGYTFNTSGHLTRHMRSHTEERPFMCEVCGYACNESGNLKKHMRIHTEERPYKCEVCGEAFKQSATLTDHMRIHTGERPYKCEVCDYACNKICNLKRHMRIHTGERRYKCEVCGYAFKKNGHLTRHMRIHTGERPYKCEVCGYEFKTISNLKHHIRIHSEKRPYKCEVCSEAFKHSGNLPRHMRIHTGERPYTCEVCGEAFNESGSLKKHMRIHTGERPYKCEVCDEAFKESGSLTRHMRIHTGERLYTCEVCGEAFKESGSLTRHLRIHTGERPYKCEVCDEAFKQSGHLTDHMRIHTEERPFKCEVCGEAFKNSGHLTYHLRIHTGERPYMCKVCGNSFKTSSDLTRHMRIHTGERPYTCEVCGEAFKQSGHLTDHLSIHTGE</sequence>
<dbReference type="GO" id="GO:0008270">
    <property type="term" value="F:zinc ion binding"/>
    <property type="evidence" value="ECO:0007669"/>
    <property type="project" value="UniProtKB-KW"/>
</dbReference>
<keyword evidence="14" id="KW-0804">Transcription</keyword>
<feature type="domain" description="C2H2-type" evidence="18">
    <location>
        <begin position="941"/>
        <end position="968"/>
    </location>
</feature>
<comment type="caution">
    <text evidence="20">The sequence shown here is derived from an EMBL/GenBank/DDBJ whole genome shotgun (WGS) entry which is preliminary data.</text>
</comment>
<evidence type="ECO:0000256" key="11">
    <source>
        <dbReference type="ARBA" id="ARBA00022843"/>
    </source>
</evidence>
<dbReference type="GO" id="GO:0032259">
    <property type="term" value="P:methylation"/>
    <property type="evidence" value="ECO:0007669"/>
    <property type="project" value="UniProtKB-KW"/>
</dbReference>
<dbReference type="FunFam" id="3.30.160.60:FF:000016">
    <property type="entry name" value="zinc finger protein 37 homolog"/>
    <property type="match status" value="1"/>
</dbReference>
<dbReference type="InterPro" id="IPR046341">
    <property type="entry name" value="SET_dom_sf"/>
</dbReference>
<keyword evidence="8" id="KW-0677">Repeat</keyword>
<evidence type="ECO:0000256" key="5">
    <source>
        <dbReference type="ARBA" id="ARBA00022679"/>
    </source>
</evidence>
<dbReference type="FunFam" id="3.30.160.60:FF:000176">
    <property type="entry name" value="zinc finger protein 70"/>
    <property type="match status" value="1"/>
</dbReference>
<feature type="domain" description="C2H2-type" evidence="18">
    <location>
        <begin position="717"/>
        <end position="744"/>
    </location>
</feature>
<evidence type="ECO:0000256" key="12">
    <source>
        <dbReference type="ARBA" id="ARBA00023015"/>
    </source>
</evidence>
<keyword evidence="12" id="KW-0805">Transcription regulation</keyword>
<dbReference type="GO" id="GO:0042054">
    <property type="term" value="F:histone methyltransferase activity"/>
    <property type="evidence" value="ECO:0007669"/>
    <property type="project" value="InterPro"/>
</dbReference>
<feature type="domain" description="C2H2-type" evidence="18">
    <location>
        <begin position="885"/>
        <end position="912"/>
    </location>
</feature>
<evidence type="ECO:0000259" key="19">
    <source>
        <dbReference type="PROSITE" id="PS50280"/>
    </source>
</evidence>
<evidence type="ECO:0000256" key="8">
    <source>
        <dbReference type="ARBA" id="ARBA00022737"/>
    </source>
</evidence>
<comment type="subcellular location">
    <subcellularLocation>
        <location evidence="1">Nucleus</location>
    </subcellularLocation>
</comment>
<dbReference type="PANTHER" id="PTHR16515">
    <property type="entry name" value="PR DOMAIN ZINC FINGER PROTEIN"/>
    <property type="match status" value="1"/>
</dbReference>
<dbReference type="AlphaFoldDB" id="A0A9D4NMP5"/>
<evidence type="ECO:0000256" key="6">
    <source>
        <dbReference type="ARBA" id="ARBA00022691"/>
    </source>
</evidence>
<dbReference type="SUPFAM" id="SSF82199">
    <property type="entry name" value="SET domain"/>
    <property type="match status" value="1"/>
</dbReference>
<feature type="region of interest" description="Disordered" evidence="17">
    <location>
        <begin position="369"/>
        <end position="388"/>
    </location>
</feature>
<dbReference type="FunFam" id="3.30.160.60:FF:002104">
    <property type="entry name" value="Si:ch211-266d19.4"/>
    <property type="match status" value="1"/>
</dbReference>
<feature type="domain" description="C2H2-type" evidence="18">
    <location>
        <begin position="1053"/>
        <end position="1080"/>
    </location>
</feature>
<dbReference type="FunFam" id="3.30.160.60:FF:000145">
    <property type="entry name" value="Zinc finger protein 574"/>
    <property type="match status" value="1"/>
</dbReference>
<feature type="domain" description="C2H2-type" evidence="18">
    <location>
        <begin position="1081"/>
        <end position="1106"/>
    </location>
</feature>
<dbReference type="FunFam" id="3.30.160.60:FF:001290">
    <property type="entry name" value="Zinc finger 45-like"/>
    <property type="match status" value="1"/>
</dbReference>
<evidence type="ECO:0000256" key="2">
    <source>
        <dbReference type="ARBA" id="ARBA00006991"/>
    </source>
</evidence>
<evidence type="ECO:0000256" key="9">
    <source>
        <dbReference type="ARBA" id="ARBA00022771"/>
    </source>
</evidence>
<feature type="domain" description="SET" evidence="19">
    <location>
        <begin position="511"/>
        <end position="622"/>
    </location>
</feature>
<dbReference type="PANTHER" id="PTHR16515:SF49">
    <property type="entry name" value="GASTRULA ZINC FINGER PROTEIN XLCGF49.1-LIKE-RELATED"/>
    <property type="match status" value="1"/>
</dbReference>
<feature type="domain" description="C2H2-type" evidence="18">
    <location>
        <begin position="661"/>
        <end position="688"/>
    </location>
</feature>
<reference evidence="20" key="2">
    <citation type="submission" date="2020-11" db="EMBL/GenBank/DDBJ databases">
        <authorList>
            <person name="McCartney M.A."/>
            <person name="Auch B."/>
            <person name="Kono T."/>
            <person name="Mallez S."/>
            <person name="Becker A."/>
            <person name="Gohl D.M."/>
            <person name="Silverstein K.A.T."/>
            <person name="Koren S."/>
            <person name="Bechman K.B."/>
            <person name="Herman A."/>
            <person name="Abrahante J.E."/>
            <person name="Garbe J."/>
        </authorList>
    </citation>
    <scope>NUCLEOTIDE SEQUENCE</scope>
    <source>
        <strain evidence="20">Duluth1</strain>
        <tissue evidence="20">Whole animal</tissue>
    </source>
</reference>
<dbReference type="FunFam" id="3.30.160.60:FF:001480">
    <property type="entry name" value="Si:cabz01071911.3"/>
    <property type="match status" value="1"/>
</dbReference>
<evidence type="ECO:0000256" key="14">
    <source>
        <dbReference type="ARBA" id="ARBA00023163"/>
    </source>
</evidence>
<keyword evidence="5" id="KW-0808">Transferase</keyword>
<dbReference type="FunFam" id="3.30.160.60:FF:000690">
    <property type="entry name" value="Zinc finger protein 354C"/>
    <property type="match status" value="1"/>
</dbReference>
<comment type="similarity">
    <text evidence="2">Belongs to the krueppel C2H2-type zinc-finger protein family.</text>
</comment>
<feature type="domain" description="C2H2-type" evidence="18">
    <location>
        <begin position="913"/>
        <end position="940"/>
    </location>
</feature>
<dbReference type="Proteomes" id="UP000828390">
    <property type="component" value="Unassembled WGS sequence"/>
</dbReference>
<dbReference type="InterPro" id="IPR001214">
    <property type="entry name" value="SET_dom"/>
</dbReference>
<dbReference type="InterPro" id="IPR044417">
    <property type="entry name" value="PRDM7_9_PR-SET"/>
</dbReference>
<keyword evidence="4" id="KW-0489">Methyltransferase</keyword>
<evidence type="ECO:0000313" key="21">
    <source>
        <dbReference type="Proteomes" id="UP000828390"/>
    </source>
</evidence>
<evidence type="ECO:0000256" key="1">
    <source>
        <dbReference type="ARBA" id="ARBA00004123"/>
    </source>
</evidence>
<protein>
    <submittedName>
        <fullName evidence="20">Uncharacterized protein</fullName>
    </submittedName>
</protein>
<dbReference type="FunFam" id="3.30.160.60:FF:000446">
    <property type="entry name" value="Zinc finger protein"/>
    <property type="match status" value="1"/>
</dbReference>
<dbReference type="SUPFAM" id="SSF57667">
    <property type="entry name" value="beta-beta-alpha zinc fingers"/>
    <property type="match status" value="8"/>
</dbReference>
<dbReference type="InterPro" id="IPR013087">
    <property type="entry name" value="Znf_C2H2_type"/>
</dbReference>
<evidence type="ECO:0000256" key="10">
    <source>
        <dbReference type="ARBA" id="ARBA00022833"/>
    </source>
</evidence>
<dbReference type="PROSITE" id="PS50157">
    <property type="entry name" value="ZINC_FINGER_C2H2_2"/>
    <property type="match status" value="16"/>
</dbReference>
<dbReference type="FunFam" id="3.30.160.60:FF:000624">
    <property type="entry name" value="zinc finger protein 697"/>
    <property type="match status" value="2"/>
</dbReference>
<feature type="domain" description="C2H2-type" evidence="18">
    <location>
        <begin position="829"/>
        <end position="856"/>
    </location>
</feature>
<dbReference type="FunFam" id="3.30.160.60:FF:000264">
    <property type="entry name" value="Zinc finger protein 236"/>
    <property type="match status" value="1"/>
</dbReference>
<feature type="domain" description="C2H2-type" evidence="18">
    <location>
        <begin position="969"/>
        <end position="996"/>
    </location>
</feature>